<feature type="domain" description="Integrase catalytic" evidence="1">
    <location>
        <begin position="1"/>
        <end position="73"/>
    </location>
</feature>
<gene>
    <name evidence="2" type="primary">RvY_01991-1</name>
    <name evidence="2" type="synonym">RvY_01991.1</name>
    <name evidence="2" type="ORF">RvY_01991</name>
</gene>
<dbReference type="SUPFAM" id="SSF53098">
    <property type="entry name" value="Ribonuclease H-like"/>
    <property type="match status" value="1"/>
</dbReference>
<dbReference type="STRING" id="947166.A0A1D1UP70"/>
<reference evidence="2 3" key="1">
    <citation type="journal article" date="2016" name="Nat. Commun.">
        <title>Extremotolerant tardigrade genome and improved radiotolerance of human cultured cells by tardigrade-unique protein.</title>
        <authorList>
            <person name="Hashimoto T."/>
            <person name="Horikawa D.D."/>
            <person name="Saito Y."/>
            <person name="Kuwahara H."/>
            <person name="Kozuka-Hata H."/>
            <person name="Shin-I T."/>
            <person name="Minakuchi Y."/>
            <person name="Ohishi K."/>
            <person name="Motoyama A."/>
            <person name="Aizu T."/>
            <person name="Enomoto A."/>
            <person name="Kondo K."/>
            <person name="Tanaka S."/>
            <person name="Hara Y."/>
            <person name="Koshikawa S."/>
            <person name="Sagara H."/>
            <person name="Miura T."/>
            <person name="Yokobori S."/>
            <person name="Miyagawa K."/>
            <person name="Suzuki Y."/>
            <person name="Kubo T."/>
            <person name="Oyama M."/>
            <person name="Kohara Y."/>
            <person name="Fujiyama A."/>
            <person name="Arakawa K."/>
            <person name="Katayama T."/>
            <person name="Toyoda A."/>
            <person name="Kunieda T."/>
        </authorList>
    </citation>
    <scope>NUCLEOTIDE SEQUENCE [LARGE SCALE GENOMIC DNA]</scope>
    <source>
        <strain evidence="2 3">YOKOZUNA-1</strain>
    </source>
</reference>
<proteinExistence type="predicted"/>
<evidence type="ECO:0000259" key="1">
    <source>
        <dbReference type="PROSITE" id="PS50994"/>
    </source>
</evidence>
<keyword evidence="3" id="KW-1185">Reference proteome</keyword>
<dbReference type="GO" id="GO:0003676">
    <property type="term" value="F:nucleic acid binding"/>
    <property type="evidence" value="ECO:0007669"/>
    <property type="project" value="InterPro"/>
</dbReference>
<accession>A0A1D1UP70</accession>
<dbReference type="InterPro" id="IPR036397">
    <property type="entry name" value="RNaseH_sf"/>
</dbReference>
<dbReference type="Proteomes" id="UP000186922">
    <property type="component" value="Unassembled WGS sequence"/>
</dbReference>
<dbReference type="AlphaFoldDB" id="A0A1D1UP70"/>
<dbReference type="EMBL" id="BDGG01000001">
    <property type="protein sequence ID" value="GAU89442.1"/>
    <property type="molecule type" value="Genomic_DNA"/>
</dbReference>
<evidence type="ECO:0000313" key="3">
    <source>
        <dbReference type="Proteomes" id="UP000186922"/>
    </source>
</evidence>
<dbReference type="InterPro" id="IPR012337">
    <property type="entry name" value="RNaseH-like_sf"/>
</dbReference>
<sequence>MLDMKHLKNTAWTPTTTGVVERRHHTLGSQLAKLCAKSQSDWASHVPYAVFAINAATNETTKVSPYKVMYGVKCLFGFDSAFPIDYAEPSSLTHTSISETFEPTLSLTWESHADTTWHITIPSDGPYDILQQTGPNNFRISYNRPGSNTGTVVNIARLKRYVRRTGSDEDLEDPEEPDFDELHPIEFKVIESSDNEAVPANDRPILATQVSRNATTAKLNEQHDDDADEDDFIVCWNDSRTTSSSYKPCNPTQHAATIHHDCSL</sequence>
<dbReference type="Gene3D" id="3.30.420.10">
    <property type="entry name" value="Ribonuclease H-like superfamily/Ribonuclease H"/>
    <property type="match status" value="1"/>
</dbReference>
<comment type="caution">
    <text evidence="2">The sequence shown here is derived from an EMBL/GenBank/DDBJ whole genome shotgun (WGS) entry which is preliminary data.</text>
</comment>
<protein>
    <recommendedName>
        <fullName evidence="1">Integrase catalytic domain-containing protein</fullName>
    </recommendedName>
</protein>
<evidence type="ECO:0000313" key="2">
    <source>
        <dbReference type="EMBL" id="GAU89442.1"/>
    </source>
</evidence>
<dbReference type="PROSITE" id="PS50994">
    <property type="entry name" value="INTEGRASE"/>
    <property type="match status" value="1"/>
</dbReference>
<organism evidence="2 3">
    <name type="scientific">Ramazzottius varieornatus</name>
    <name type="common">Water bear</name>
    <name type="synonym">Tardigrade</name>
    <dbReference type="NCBI Taxonomy" id="947166"/>
    <lineage>
        <taxon>Eukaryota</taxon>
        <taxon>Metazoa</taxon>
        <taxon>Ecdysozoa</taxon>
        <taxon>Tardigrada</taxon>
        <taxon>Eutardigrada</taxon>
        <taxon>Parachela</taxon>
        <taxon>Hypsibioidea</taxon>
        <taxon>Ramazzottiidae</taxon>
        <taxon>Ramazzottius</taxon>
    </lineage>
</organism>
<name>A0A1D1UP70_RAMVA</name>
<dbReference type="OrthoDB" id="427129at2759"/>
<dbReference type="GO" id="GO:0015074">
    <property type="term" value="P:DNA integration"/>
    <property type="evidence" value="ECO:0007669"/>
    <property type="project" value="InterPro"/>
</dbReference>
<dbReference type="InterPro" id="IPR001584">
    <property type="entry name" value="Integrase_cat-core"/>
</dbReference>